<evidence type="ECO:0000313" key="2">
    <source>
        <dbReference type="Proteomes" id="UP000185696"/>
    </source>
</evidence>
<evidence type="ECO:0000313" key="1">
    <source>
        <dbReference type="EMBL" id="OLF10237.1"/>
    </source>
</evidence>
<dbReference type="Gene3D" id="1.20.120.450">
    <property type="entry name" value="dinb family like domain"/>
    <property type="match status" value="1"/>
</dbReference>
<name>A0A7Z1AY96_9PSEU</name>
<dbReference type="InterPro" id="IPR034660">
    <property type="entry name" value="DinB/YfiT-like"/>
</dbReference>
<dbReference type="Pfam" id="PF04978">
    <property type="entry name" value="MST"/>
    <property type="match status" value="1"/>
</dbReference>
<dbReference type="InterPro" id="IPR007061">
    <property type="entry name" value="MST-like"/>
</dbReference>
<dbReference type="OrthoDB" id="4548523at2"/>
<dbReference type="SUPFAM" id="SSF109854">
    <property type="entry name" value="DinB/YfiT-like putative metalloenzymes"/>
    <property type="match status" value="1"/>
</dbReference>
<organism evidence="1 2">
    <name type="scientific">Actinophytocola xinjiangensis</name>
    <dbReference type="NCBI Taxonomy" id="485602"/>
    <lineage>
        <taxon>Bacteria</taxon>
        <taxon>Bacillati</taxon>
        <taxon>Actinomycetota</taxon>
        <taxon>Actinomycetes</taxon>
        <taxon>Pseudonocardiales</taxon>
        <taxon>Pseudonocardiaceae</taxon>
    </lineage>
</organism>
<dbReference type="RefSeq" id="WP_075133958.1">
    <property type="nucleotide sequence ID" value="NZ_MSIF01000007.1"/>
</dbReference>
<reference evidence="1 2" key="1">
    <citation type="submission" date="2016-12" db="EMBL/GenBank/DDBJ databases">
        <title>The draft genome sequence of Actinophytocola xinjiangensis.</title>
        <authorList>
            <person name="Wang W."/>
            <person name="Yuan L."/>
        </authorList>
    </citation>
    <scope>NUCLEOTIDE SEQUENCE [LARGE SCALE GENOMIC DNA]</scope>
    <source>
        <strain evidence="1 2">CGMCC 4.4663</strain>
    </source>
</reference>
<keyword evidence="2" id="KW-1185">Reference proteome</keyword>
<sequence length="171" mass="19555">MSHPRVRPDFAADERTQLLGWLQMQRAVIHWKCADLSDEDAHRPVLPGSPLMTMAGLVSHLRWTEHCWFEVIYLNRPSTDNPQFREDEDDIDWQPTGRPLGELVAEYERQCAVSDEIIAAHGLDDTGHHPDLRAGQATLRWVLLHMIEETARHAGHADTVRELLDGTTGYF</sequence>
<dbReference type="AlphaFoldDB" id="A0A7Z1AY96"/>
<protein>
    <submittedName>
        <fullName evidence="1">Mini-circle protein</fullName>
    </submittedName>
</protein>
<accession>A0A7Z1AY96</accession>
<comment type="caution">
    <text evidence="1">The sequence shown here is derived from an EMBL/GenBank/DDBJ whole genome shotgun (WGS) entry which is preliminary data.</text>
</comment>
<gene>
    <name evidence="1" type="ORF">BLA60_17535</name>
</gene>
<proteinExistence type="predicted"/>
<dbReference type="Proteomes" id="UP000185696">
    <property type="component" value="Unassembled WGS sequence"/>
</dbReference>
<dbReference type="EMBL" id="MSIF01000007">
    <property type="protein sequence ID" value="OLF10237.1"/>
    <property type="molecule type" value="Genomic_DNA"/>
</dbReference>